<feature type="region of interest" description="Disordered" evidence="1">
    <location>
        <begin position="29"/>
        <end position="91"/>
    </location>
</feature>
<name>A0A0F4Z3A9_RASE3</name>
<comment type="caution">
    <text evidence="2">The sequence shown here is derived from an EMBL/GenBank/DDBJ whole genome shotgun (WGS) entry which is preliminary data.</text>
</comment>
<gene>
    <name evidence="2" type="ORF">T310_0973</name>
</gene>
<organism evidence="2 3">
    <name type="scientific">Rasamsonia emersonii (strain ATCC 16479 / CBS 393.64 / IMI 116815)</name>
    <dbReference type="NCBI Taxonomy" id="1408163"/>
    <lineage>
        <taxon>Eukaryota</taxon>
        <taxon>Fungi</taxon>
        <taxon>Dikarya</taxon>
        <taxon>Ascomycota</taxon>
        <taxon>Pezizomycotina</taxon>
        <taxon>Eurotiomycetes</taxon>
        <taxon>Eurotiomycetidae</taxon>
        <taxon>Eurotiales</taxon>
        <taxon>Trichocomaceae</taxon>
        <taxon>Rasamsonia</taxon>
    </lineage>
</organism>
<feature type="compositionally biased region" description="Basic and acidic residues" evidence="1">
    <location>
        <begin position="76"/>
        <end position="86"/>
    </location>
</feature>
<evidence type="ECO:0000313" key="2">
    <source>
        <dbReference type="EMBL" id="KKA24992.1"/>
    </source>
</evidence>
<evidence type="ECO:0000313" key="3">
    <source>
        <dbReference type="Proteomes" id="UP000053958"/>
    </source>
</evidence>
<dbReference type="AlphaFoldDB" id="A0A0F4Z3A9"/>
<keyword evidence="3" id="KW-1185">Reference proteome</keyword>
<dbReference type="Proteomes" id="UP000053958">
    <property type="component" value="Unassembled WGS sequence"/>
</dbReference>
<proteinExistence type="predicted"/>
<accession>A0A0F4Z3A9</accession>
<evidence type="ECO:0000256" key="1">
    <source>
        <dbReference type="SAM" id="MobiDB-lite"/>
    </source>
</evidence>
<protein>
    <submittedName>
        <fullName evidence="2">Uncharacterized protein</fullName>
    </submittedName>
</protein>
<dbReference type="RefSeq" id="XP_013331604.1">
    <property type="nucleotide sequence ID" value="XM_013476150.1"/>
</dbReference>
<dbReference type="GeneID" id="25313027"/>
<reference evidence="2 3" key="1">
    <citation type="submission" date="2015-04" db="EMBL/GenBank/DDBJ databases">
        <authorList>
            <person name="Heijne W.H."/>
            <person name="Fedorova N.D."/>
            <person name="Nierman W.C."/>
            <person name="Vollebregt A.W."/>
            <person name="Zhao Z."/>
            <person name="Wu L."/>
            <person name="Kumar M."/>
            <person name="Stam H."/>
            <person name="van den Berg M.A."/>
            <person name="Pel H.J."/>
        </authorList>
    </citation>
    <scope>NUCLEOTIDE SEQUENCE [LARGE SCALE GENOMIC DNA]</scope>
    <source>
        <strain evidence="2 3">CBS 393.64</strain>
    </source>
</reference>
<sequence>MHVKIESEIQLLLYQSDWLATSESLSGNGWLKNGSSSRKDEGPPGTKSWSTRTMDPEVGSARWPGNLHPDPLNDTTRSREHSERRGGIAAGPHGYLSIHSQIRKKARIQLNKTKKTRYSHVEVLQDVSSMVQGDGSDRVYLNVLRWDWSSDQTPDLRSEQTSNVHRPEGEYSMLCHDHWCAVGDFSHEVALVGACPSDPIGRPHPTVKRRRYLPQQALPGGQALLPAARRLVPARSSRPTTSAQFDMLTRQEGSSLTMALRIDMPSDQIGSIGSTVDRARATRARHACRARDAPVALIYSVGEAGHASSKLLSAEYSLLSFPPE</sequence>
<dbReference type="EMBL" id="LASV01000039">
    <property type="protein sequence ID" value="KKA24992.1"/>
    <property type="molecule type" value="Genomic_DNA"/>
</dbReference>